<gene>
    <name evidence="1" type="ordered locus">TUZN_0017</name>
</gene>
<dbReference type="HOGENOM" id="CLU_1036648_0_0_2"/>
<dbReference type="GO" id="GO:0016740">
    <property type="term" value="F:transferase activity"/>
    <property type="evidence" value="ECO:0007669"/>
    <property type="project" value="UniProtKB-KW"/>
</dbReference>
<dbReference type="AlphaFoldDB" id="F2L0P4"/>
<proteinExistence type="predicted"/>
<organism evidence="1 2">
    <name type="scientific">Thermoproteus uzoniensis (strain 768-20)</name>
    <dbReference type="NCBI Taxonomy" id="999630"/>
    <lineage>
        <taxon>Archaea</taxon>
        <taxon>Thermoproteota</taxon>
        <taxon>Thermoprotei</taxon>
        <taxon>Thermoproteales</taxon>
        <taxon>Thermoproteaceae</taxon>
        <taxon>Thermoproteus</taxon>
    </lineage>
</organism>
<evidence type="ECO:0000313" key="1">
    <source>
        <dbReference type="EMBL" id="AEA11523.1"/>
    </source>
</evidence>
<dbReference type="Proteomes" id="UP000008138">
    <property type="component" value="Chromosome"/>
</dbReference>
<dbReference type="CDD" id="cd00761">
    <property type="entry name" value="Glyco_tranf_GTA_type"/>
    <property type="match status" value="1"/>
</dbReference>
<dbReference type="SUPFAM" id="SSF53448">
    <property type="entry name" value="Nucleotide-diphospho-sugar transferases"/>
    <property type="match status" value="1"/>
</dbReference>
<keyword evidence="2" id="KW-1185">Reference proteome</keyword>
<reference evidence="1 2" key="1">
    <citation type="journal article" date="2011" name="J. Bacteriol.">
        <title>Complete genome sequence of the thermoacidophilic crenarchaeon Thermoproteus uzoniensis 768-20.</title>
        <authorList>
            <person name="Mardanov A.V."/>
            <person name="Gumerov V.M."/>
            <person name="Beletsky A.V."/>
            <person name="Prokofeva M.I."/>
            <person name="Bonch-Osmolovskaya E.A."/>
            <person name="Ravin N.V."/>
            <person name="Skryabin K.G."/>
        </authorList>
    </citation>
    <scope>NUCLEOTIDE SEQUENCE [LARGE SCALE GENOMIC DNA]</scope>
    <source>
        <strain evidence="1 2">768-20</strain>
    </source>
</reference>
<dbReference type="Gene3D" id="3.90.550.10">
    <property type="entry name" value="Spore Coat Polysaccharide Biosynthesis Protein SpsA, Chain A"/>
    <property type="match status" value="1"/>
</dbReference>
<protein>
    <submittedName>
        <fullName evidence="1">Glycosyl transferase, family 2</fullName>
    </submittedName>
</protein>
<dbReference type="KEGG" id="tuz:TUZN_0017"/>
<evidence type="ECO:0000313" key="2">
    <source>
        <dbReference type="Proteomes" id="UP000008138"/>
    </source>
</evidence>
<name>F2L0P4_THEU7</name>
<sequence length="240" mass="27804">MVIVVKNVEVNGVEKVCTVLNLNCIVLEQRVGYFTHALNMGRRAATGDIVVFTDDDAIALSGWLKRYSVLFKSYGDKIGCISSRDIYLDIQRLKLLPTPDDKPHIRLYRTLLRPVLEKPIPWLSKYWCGVYLDRNLHVKHGSCIPSRECYSLPFRGVNMAFRKEAIENAEFPEHPKLRRAPGNEQYVGIQLILNGWDCVYTPNNPILHMFREESLSRGKDSSYDQEVSIMRLSYWRLLRK</sequence>
<dbReference type="Pfam" id="PF13641">
    <property type="entry name" value="Glyco_tranf_2_3"/>
    <property type="match status" value="1"/>
</dbReference>
<dbReference type="STRING" id="999630.TUZN_0017"/>
<dbReference type="InterPro" id="IPR029044">
    <property type="entry name" value="Nucleotide-diphossugar_trans"/>
</dbReference>
<dbReference type="EMBL" id="CP002590">
    <property type="protein sequence ID" value="AEA11523.1"/>
    <property type="molecule type" value="Genomic_DNA"/>
</dbReference>
<keyword evidence="1" id="KW-0808">Transferase</keyword>
<reference key="2">
    <citation type="submission" date="2011-03" db="EMBL/GenBank/DDBJ databases">
        <title>Complete genome sequence of the thermoacidophilic crenarchaeon Thermoproteus uzoniensis 768-20.</title>
        <authorList>
            <person name="Mardanov A.V."/>
            <person name="Gumerov V.M."/>
            <person name="Beletsky A.V."/>
            <person name="Prokofeva M.I."/>
            <person name="Bonch-Osmolovskaya E.A."/>
            <person name="Ravin N.V."/>
            <person name="Skryabin K.G."/>
        </authorList>
    </citation>
    <scope>NUCLEOTIDE SEQUENCE</scope>
    <source>
        <strain>768-20</strain>
    </source>
</reference>
<dbReference type="eggNOG" id="arCOG07240">
    <property type="taxonomic scope" value="Archaea"/>
</dbReference>
<accession>F2L0P4</accession>